<dbReference type="AlphaFoldDB" id="B8ETC1"/>
<dbReference type="NCBIfam" id="TIGR03717">
    <property type="entry name" value="R_switched_YjbE"/>
    <property type="match status" value="1"/>
</dbReference>
<keyword evidence="5 6" id="KW-0472">Membrane</keyword>
<evidence type="ECO:0000313" key="7">
    <source>
        <dbReference type="EMBL" id="ACK51763.1"/>
    </source>
</evidence>
<gene>
    <name evidence="7" type="ordered locus">Msil_2845</name>
</gene>
<dbReference type="Proteomes" id="UP000002257">
    <property type="component" value="Chromosome"/>
</dbReference>
<feature type="transmembrane region" description="Helical" evidence="6">
    <location>
        <begin position="169"/>
        <end position="187"/>
    </location>
</feature>
<dbReference type="Pfam" id="PF03741">
    <property type="entry name" value="TerC"/>
    <property type="match status" value="1"/>
</dbReference>
<evidence type="ECO:0000256" key="3">
    <source>
        <dbReference type="ARBA" id="ARBA00022692"/>
    </source>
</evidence>
<feature type="transmembrane region" description="Helical" evidence="6">
    <location>
        <begin position="40"/>
        <end position="58"/>
    </location>
</feature>
<feature type="transmembrane region" description="Helical" evidence="6">
    <location>
        <begin position="132"/>
        <end position="149"/>
    </location>
</feature>
<dbReference type="InterPro" id="IPR022301">
    <property type="entry name" value="Integral_membrane_YjbE"/>
</dbReference>
<organism evidence="7 8">
    <name type="scientific">Methylocella silvestris (strain DSM 15510 / CIP 108128 / LMG 27833 / NCIMB 13906 / BL2)</name>
    <dbReference type="NCBI Taxonomy" id="395965"/>
    <lineage>
        <taxon>Bacteria</taxon>
        <taxon>Pseudomonadati</taxon>
        <taxon>Pseudomonadota</taxon>
        <taxon>Alphaproteobacteria</taxon>
        <taxon>Hyphomicrobiales</taxon>
        <taxon>Beijerinckiaceae</taxon>
        <taxon>Methylocella</taxon>
    </lineage>
</organism>
<dbReference type="PANTHER" id="PTHR30238">
    <property type="entry name" value="MEMBRANE BOUND PREDICTED REDOX MODULATOR"/>
    <property type="match status" value="1"/>
</dbReference>
<evidence type="ECO:0000256" key="2">
    <source>
        <dbReference type="ARBA" id="ARBA00007511"/>
    </source>
</evidence>
<accession>B8ETC1</accession>
<dbReference type="KEGG" id="msl:Msil_2845"/>
<name>B8ETC1_METSB</name>
<dbReference type="InterPro" id="IPR005496">
    <property type="entry name" value="Integral_membrane_TerC"/>
</dbReference>
<proteinExistence type="inferred from homology"/>
<comment type="subcellular location">
    <subcellularLocation>
        <location evidence="1">Membrane</location>
        <topology evidence="1">Multi-pass membrane protein</topology>
    </subcellularLocation>
</comment>
<protein>
    <submittedName>
        <fullName evidence="7">Integral membrane protein TerC</fullName>
    </submittedName>
</protein>
<evidence type="ECO:0000256" key="6">
    <source>
        <dbReference type="SAM" id="Phobius"/>
    </source>
</evidence>
<reference evidence="7 8" key="1">
    <citation type="journal article" date="2010" name="J. Bacteriol.">
        <title>Complete genome sequence of the aerobic facultative methanotroph Methylocella silvestris BL2.</title>
        <authorList>
            <person name="Chen Y."/>
            <person name="Crombie A."/>
            <person name="Rahman M.T."/>
            <person name="Dedysh S.N."/>
            <person name="Liesack W."/>
            <person name="Stott M.B."/>
            <person name="Alam M."/>
            <person name="Theisen A.R."/>
            <person name="Murrell J.C."/>
            <person name="Dunfield P.F."/>
        </authorList>
    </citation>
    <scope>NUCLEOTIDE SEQUENCE [LARGE SCALE GENOMIC DNA]</scope>
    <source>
        <strain evidence="8">DSM 15510 / CIP 108128 / LMG 27833 / NCIMB 13906 / BL2</strain>
    </source>
</reference>
<dbReference type="HOGENOM" id="CLU_070543_0_1_5"/>
<dbReference type="GO" id="GO:0016020">
    <property type="term" value="C:membrane"/>
    <property type="evidence" value="ECO:0007669"/>
    <property type="project" value="UniProtKB-SubCell"/>
</dbReference>
<evidence type="ECO:0000256" key="5">
    <source>
        <dbReference type="ARBA" id="ARBA00023136"/>
    </source>
</evidence>
<dbReference type="PANTHER" id="PTHR30238:SF4">
    <property type="entry name" value="SLL1022 PROTEIN"/>
    <property type="match status" value="1"/>
</dbReference>
<feature type="transmembrane region" description="Helical" evidence="6">
    <location>
        <begin position="12"/>
        <end position="34"/>
    </location>
</feature>
<dbReference type="EMBL" id="CP001280">
    <property type="protein sequence ID" value="ACK51763.1"/>
    <property type="molecule type" value="Genomic_DNA"/>
</dbReference>
<keyword evidence="8" id="KW-1185">Reference proteome</keyword>
<keyword evidence="3 6" id="KW-0812">Transmembrane</keyword>
<dbReference type="eggNOG" id="COG0861">
    <property type="taxonomic scope" value="Bacteria"/>
</dbReference>
<feature type="transmembrane region" description="Helical" evidence="6">
    <location>
        <begin position="104"/>
        <end position="125"/>
    </location>
</feature>
<comment type="similarity">
    <text evidence="2">Belongs to the TerC family.</text>
</comment>
<feature type="transmembrane region" description="Helical" evidence="6">
    <location>
        <begin position="78"/>
        <end position="98"/>
    </location>
</feature>
<evidence type="ECO:0000313" key="8">
    <source>
        <dbReference type="Proteomes" id="UP000002257"/>
    </source>
</evidence>
<evidence type="ECO:0000256" key="4">
    <source>
        <dbReference type="ARBA" id="ARBA00022989"/>
    </source>
</evidence>
<sequence>MACHSLPQRQRRWAIFLGAVTAAALRIVFTLLVLQVLAIPYVRLSGGVVLLWIAIRLVGKDKPEEIASPESIYRAIRIIVIADAVMSLDNIIAIAGAAQGSWPLIIFGLGLSIPIVIFGATLLVPALNRFPALIWAGAGILGWVAGELIGSDPAVAEFLRARAPAVASWHLAAAGAAVALFCGWLRVRIESSNESATV</sequence>
<evidence type="ECO:0000256" key="1">
    <source>
        <dbReference type="ARBA" id="ARBA00004141"/>
    </source>
</evidence>
<keyword evidence="4 6" id="KW-1133">Transmembrane helix</keyword>